<dbReference type="OrthoDB" id="6355109at2759"/>
<sequence length="104" mass="11451">MMQLPIVCVTCALLSLLVTSRALSVGAGCQLEQLELMPKRTKKLCTKILALREVQRAMEGYLGDESEFLGDESECWGDGSEFPHELTVGFWVTSVSWAARKAQG</sequence>
<organism evidence="2 3">
    <name type="scientific">Amphibalanus amphitrite</name>
    <name type="common">Striped barnacle</name>
    <name type="synonym">Balanus amphitrite</name>
    <dbReference type="NCBI Taxonomy" id="1232801"/>
    <lineage>
        <taxon>Eukaryota</taxon>
        <taxon>Metazoa</taxon>
        <taxon>Ecdysozoa</taxon>
        <taxon>Arthropoda</taxon>
        <taxon>Crustacea</taxon>
        <taxon>Multicrustacea</taxon>
        <taxon>Cirripedia</taxon>
        <taxon>Thoracica</taxon>
        <taxon>Thoracicalcarea</taxon>
        <taxon>Balanomorpha</taxon>
        <taxon>Balanoidea</taxon>
        <taxon>Balanidae</taxon>
        <taxon>Amphibalaninae</taxon>
        <taxon>Amphibalanus</taxon>
    </lineage>
</organism>
<gene>
    <name evidence="2" type="ORF">FJT64_024513</name>
</gene>
<evidence type="ECO:0000313" key="3">
    <source>
        <dbReference type="Proteomes" id="UP000440578"/>
    </source>
</evidence>
<dbReference type="EMBL" id="VIIS01000938">
    <property type="protein sequence ID" value="KAF0303492.1"/>
    <property type="molecule type" value="Genomic_DNA"/>
</dbReference>
<reference evidence="2 3" key="1">
    <citation type="submission" date="2019-07" db="EMBL/GenBank/DDBJ databases">
        <title>Draft genome assembly of a fouling barnacle, Amphibalanus amphitrite (Darwin, 1854): The first reference genome for Thecostraca.</title>
        <authorList>
            <person name="Kim W."/>
        </authorList>
    </citation>
    <scope>NUCLEOTIDE SEQUENCE [LARGE SCALE GENOMIC DNA]</scope>
    <source>
        <strain evidence="2">SNU_AA5</strain>
        <tissue evidence="2">Soma without cirri and trophi</tissue>
    </source>
</reference>
<dbReference type="AlphaFoldDB" id="A0A6A4WLI1"/>
<keyword evidence="1" id="KW-0732">Signal</keyword>
<evidence type="ECO:0000313" key="2">
    <source>
        <dbReference type="EMBL" id="KAF0303492.1"/>
    </source>
</evidence>
<comment type="caution">
    <text evidence="2">The sequence shown here is derived from an EMBL/GenBank/DDBJ whole genome shotgun (WGS) entry which is preliminary data.</text>
</comment>
<keyword evidence="3" id="KW-1185">Reference proteome</keyword>
<protein>
    <submittedName>
        <fullName evidence="2">Uncharacterized protein</fullName>
    </submittedName>
</protein>
<evidence type="ECO:0000256" key="1">
    <source>
        <dbReference type="SAM" id="SignalP"/>
    </source>
</evidence>
<name>A0A6A4WLI1_AMPAM</name>
<feature type="signal peptide" evidence="1">
    <location>
        <begin position="1"/>
        <end position="22"/>
    </location>
</feature>
<feature type="chain" id="PRO_5025652324" evidence="1">
    <location>
        <begin position="23"/>
        <end position="104"/>
    </location>
</feature>
<dbReference type="Proteomes" id="UP000440578">
    <property type="component" value="Unassembled WGS sequence"/>
</dbReference>
<proteinExistence type="predicted"/>
<accession>A0A6A4WLI1</accession>